<dbReference type="InterPro" id="IPR007872">
    <property type="entry name" value="DPH_MB_dom"/>
</dbReference>
<feature type="domain" description="J" evidence="12">
    <location>
        <begin position="6"/>
        <end position="80"/>
    </location>
</feature>
<evidence type="ECO:0000256" key="5">
    <source>
        <dbReference type="ARBA" id="ARBA00006169"/>
    </source>
</evidence>
<comment type="function">
    <text evidence="1">Required for the first step of diphthamide biosynthesis, the transfer of 3-amino-3-carboxypropyl from S-adenosyl-L-methionine to a histidine residue. Diphthamide is a post-translational modification of histidine which occurs in elongation factor 2.</text>
</comment>
<keyword evidence="7" id="KW-0963">Cytoplasm</keyword>
<keyword evidence="9" id="KW-0862">Zinc</keyword>
<dbReference type="GO" id="GO:0046872">
    <property type="term" value="F:metal ion binding"/>
    <property type="evidence" value="ECO:0007669"/>
    <property type="project" value="UniProtKB-KW"/>
</dbReference>
<evidence type="ECO:0000259" key="12">
    <source>
        <dbReference type="PROSITE" id="PS50076"/>
    </source>
</evidence>
<proteinExistence type="inferred from homology"/>
<dbReference type="SUPFAM" id="SSF144217">
    <property type="entry name" value="CSL zinc finger"/>
    <property type="match status" value="1"/>
</dbReference>
<comment type="subcellular location">
    <subcellularLocation>
        <location evidence="3">Cytoplasm</location>
    </subcellularLocation>
    <subcellularLocation>
        <location evidence="2">Nucleus</location>
    </subcellularLocation>
</comment>
<dbReference type="InterPro" id="IPR036671">
    <property type="entry name" value="DPH_MB_sf"/>
</dbReference>
<evidence type="ECO:0000256" key="3">
    <source>
        <dbReference type="ARBA" id="ARBA00004496"/>
    </source>
</evidence>
<keyword evidence="8" id="KW-0479">Metal-binding</keyword>
<dbReference type="Gene3D" id="1.10.287.110">
    <property type="entry name" value="DnaJ domain"/>
    <property type="match status" value="1"/>
</dbReference>
<dbReference type="InterPro" id="IPR001623">
    <property type="entry name" value="DnaJ_domain"/>
</dbReference>
<dbReference type="GO" id="GO:0005737">
    <property type="term" value="C:cytoplasm"/>
    <property type="evidence" value="ECO:0007669"/>
    <property type="project" value="UniProtKB-SubCell"/>
</dbReference>
<dbReference type="PANTHER" id="PTHR21454:SF46">
    <property type="entry name" value="DIPHTHAMIDE BIOSYNTHESIS PROTEIN 4"/>
    <property type="match status" value="1"/>
</dbReference>
<evidence type="ECO:0000256" key="9">
    <source>
        <dbReference type="ARBA" id="ARBA00022833"/>
    </source>
</evidence>
<dbReference type="EMBL" id="CAVMBE010000033">
    <property type="protein sequence ID" value="CAK4029761.1"/>
    <property type="molecule type" value="Genomic_DNA"/>
</dbReference>
<dbReference type="AlphaFoldDB" id="A0AAI8Z044"/>
<dbReference type="InterPro" id="IPR044248">
    <property type="entry name" value="DPH3/4-like"/>
</dbReference>
<gene>
    <name evidence="14" type="ORF">LECACI_7A005308</name>
</gene>
<evidence type="ECO:0000313" key="15">
    <source>
        <dbReference type="Proteomes" id="UP001296104"/>
    </source>
</evidence>
<dbReference type="InterPro" id="IPR036869">
    <property type="entry name" value="J_dom_sf"/>
</dbReference>
<evidence type="ECO:0000256" key="2">
    <source>
        <dbReference type="ARBA" id="ARBA00004123"/>
    </source>
</evidence>
<evidence type="ECO:0000256" key="11">
    <source>
        <dbReference type="ARBA" id="ARBA00023242"/>
    </source>
</evidence>
<evidence type="ECO:0000256" key="6">
    <source>
        <dbReference type="ARBA" id="ARBA00021797"/>
    </source>
</evidence>
<evidence type="ECO:0000256" key="7">
    <source>
        <dbReference type="ARBA" id="ARBA00022490"/>
    </source>
</evidence>
<evidence type="ECO:0000256" key="1">
    <source>
        <dbReference type="ARBA" id="ARBA00003474"/>
    </source>
</evidence>
<dbReference type="PROSITE" id="PS51074">
    <property type="entry name" value="DPH_MB"/>
    <property type="match status" value="1"/>
</dbReference>
<dbReference type="SUPFAM" id="SSF46565">
    <property type="entry name" value="Chaperone J-domain"/>
    <property type="match status" value="1"/>
</dbReference>
<dbReference type="GO" id="GO:0017183">
    <property type="term" value="P:protein histidyl modification to diphthamide"/>
    <property type="evidence" value="ECO:0007669"/>
    <property type="project" value="InterPro"/>
</dbReference>
<evidence type="ECO:0000256" key="4">
    <source>
        <dbReference type="ARBA" id="ARBA00005156"/>
    </source>
</evidence>
<name>A0AAI8Z044_9PEZI</name>
<sequence>MESTKDYYRILGLQDTSPGDVISPADLRQAYKHALLLHHPDKQNLPSGKADKGVPSVDDITEAYKTLLHPKLRVEYDRGRRTANAADGDSAGKVHTRHTGMETVDLDELAMDEDEGTWIRPCRCGSKPAFVITEGELEKNIEYGELITGCKGCSLWLKVLFSVAD</sequence>
<evidence type="ECO:0000256" key="10">
    <source>
        <dbReference type="ARBA" id="ARBA00023004"/>
    </source>
</evidence>
<evidence type="ECO:0000313" key="14">
    <source>
        <dbReference type="EMBL" id="CAK4029761.1"/>
    </source>
</evidence>
<dbReference type="PANTHER" id="PTHR21454">
    <property type="entry name" value="DPH3 HOMOLOG-RELATED"/>
    <property type="match status" value="1"/>
</dbReference>
<comment type="similarity">
    <text evidence="5">Belongs to the DPH4 family.</text>
</comment>
<keyword evidence="10" id="KW-0408">Iron</keyword>
<dbReference type="CDD" id="cd06257">
    <property type="entry name" value="DnaJ"/>
    <property type="match status" value="1"/>
</dbReference>
<dbReference type="PROSITE" id="PS50076">
    <property type="entry name" value="DNAJ_2"/>
    <property type="match status" value="1"/>
</dbReference>
<evidence type="ECO:0000259" key="13">
    <source>
        <dbReference type="PROSITE" id="PS51074"/>
    </source>
</evidence>
<reference evidence="14" key="1">
    <citation type="submission" date="2023-11" db="EMBL/GenBank/DDBJ databases">
        <authorList>
            <person name="Alioto T."/>
            <person name="Alioto T."/>
            <person name="Gomez Garrido J."/>
        </authorList>
    </citation>
    <scope>NUCLEOTIDE SEQUENCE</scope>
</reference>
<dbReference type="GO" id="GO:0005634">
    <property type="term" value="C:nucleus"/>
    <property type="evidence" value="ECO:0007669"/>
    <property type="project" value="UniProtKB-SubCell"/>
</dbReference>
<evidence type="ECO:0000256" key="8">
    <source>
        <dbReference type="ARBA" id="ARBA00022723"/>
    </source>
</evidence>
<keyword evidence="15" id="KW-1185">Reference proteome</keyword>
<dbReference type="Gene3D" id="3.10.660.10">
    <property type="entry name" value="DPH Zinc finger"/>
    <property type="match status" value="1"/>
</dbReference>
<dbReference type="Pfam" id="PF00226">
    <property type="entry name" value="DnaJ"/>
    <property type="match status" value="1"/>
</dbReference>
<comment type="pathway">
    <text evidence="4">Protein modification; peptidyl-diphthamide biosynthesis.</text>
</comment>
<organism evidence="14 15">
    <name type="scientific">Lecanosticta acicola</name>
    <dbReference type="NCBI Taxonomy" id="111012"/>
    <lineage>
        <taxon>Eukaryota</taxon>
        <taxon>Fungi</taxon>
        <taxon>Dikarya</taxon>
        <taxon>Ascomycota</taxon>
        <taxon>Pezizomycotina</taxon>
        <taxon>Dothideomycetes</taxon>
        <taxon>Dothideomycetidae</taxon>
        <taxon>Mycosphaerellales</taxon>
        <taxon>Mycosphaerellaceae</taxon>
        <taxon>Lecanosticta</taxon>
    </lineage>
</organism>
<comment type="caution">
    <text evidence="14">The sequence shown here is derived from an EMBL/GenBank/DDBJ whole genome shotgun (WGS) entry which is preliminary data.</text>
</comment>
<protein>
    <recommendedName>
        <fullName evidence="6">Diphthamide biosynthesis protein 4</fullName>
    </recommendedName>
</protein>
<keyword evidence="11" id="KW-0539">Nucleus</keyword>
<dbReference type="Proteomes" id="UP001296104">
    <property type="component" value="Unassembled WGS sequence"/>
</dbReference>
<dbReference type="SMART" id="SM00271">
    <property type="entry name" value="DnaJ"/>
    <property type="match status" value="1"/>
</dbReference>
<feature type="domain" description="DPH-type MB" evidence="13">
    <location>
        <begin position="100"/>
        <end position="162"/>
    </location>
</feature>
<dbReference type="Pfam" id="PF05207">
    <property type="entry name" value="Zn_ribbon_CSL"/>
    <property type="match status" value="1"/>
</dbReference>
<accession>A0AAI8Z044</accession>